<dbReference type="KEGG" id="blau:DQQ01_13215"/>
<dbReference type="AlphaFoldDB" id="A0A2Z4UDG4"/>
<gene>
    <name evidence="1" type="ORF">DQQ01_13215</name>
</gene>
<evidence type="ECO:0008006" key="3">
    <source>
        <dbReference type="Google" id="ProtNLM"/>
    </source>
</evidence>
<proteinExistence type="predicted"/>
<sequence length="428" mass="47878">MKKSLMNKFTLKILSLFIAVLIWLIVKNVQDPVIVQTFYEIPVTLVNESYLANDMKIPLLMEGNDTVKVRIKAAESVIKDLKKEDIIAQADMTQIYMEGTPKMVPVEVSCKNISDDNLTVTPRNIQVDIENQTSVEKTIAINTGDTTPDKDYEVGNLQANPAKVTISGPDSIVNKIDKVVAKIDVTGMKSENDGEIDSELKIYDKNQEELSEKQLSYLNLAGIHNNQIKVQTEFWKVKKNVQLQAEYSGSPKYGYEVDSVSVVPETVSLAGTDEELQRLAELGNVLTIPGGYIDVSGRDSDFDVEVDISELLPEDMRLARDINSTVIATVKILPYNSRDYEVSPTQIKVENKPEDMNYKFEPDKVIARIKAKEEDLDNLKTEDIQMKINLKDVKAGENTLPVSVSLPKGYELVEDITVKVTLIEASEK</sequence>
<name>A0A2Z4UDG4_9FIRM</name>
<dbReference type="InterPro" id="IPR053154">
    <property type="entry name" value="c-di-AMP_regulator"/>
</dbReference>
<dbReference type="Gene3D" id="2.170.120.30">
    <property type="match status" value="2"/>
</dbReference>
<dbReference type="InterPro" id="IPR012505">
    <property type="entry name" value="YbbR"/>
</dbReference>
<evidence type="ECO:0000313" key="2">
    <source>
        <dbReference type="Proteomes" id="UP000250003"/>
    </source>
</evidence>
<accession>A0A2Z4UDG4</accession>
<dbReference type="RefSeq" id="WP_111920400.1">
    <property type="nucleotide sequence ID" value="NZ_CP030280.1"/>
</dbReference>
<reference evidence="2" key="1">
    <citation type="submission" date="2018-06" db="EMBL/GenBank/DDBJ databases">
        <title>Description of Blautia argi sp. nov., a new anaerobic isolated from dog feces.</title>
        <authorList>
            <person name="Chang Y.-H."/>
            <person name="Paek J."/>
            <person name="Shin Y."/>
        </authorList>
    </citation>
    <scope>NUCLEOTIDE SEQUENCE [LARGE SCALE GENOMIC DNA]</scope>
    <source>
        <strain evidence="2">KCTC 15426</strain>
    </source>
</reference>
<dbReference type="Pfam" id="PF07949">
    <property type="entry name" value="YbbR"/>
    <property type="match status" value="2"/>
</dbReference>
<protein>
    <recommendedName>
        <fullName evidence="3">YbbR-like domain-containing protein</fullName>
    </recommendedName>
</protein>
<dbReference type="EMBL" id="CP030280">
    <property type="protein sequence ID" value="AWY98939.1"/>
    <property type="molecule type" value="Genomic_DNA"/>
</dbReference>
<keyword evidence="2" id="KW-1185">Reference proteome</keyword>
<dbReference type="PANTHER" id="PTHR37804">
    <property type="entry name" value="CDAA REGULATORY PROTEIN CDAR"/>
    <property type="match status" value="1"/>
</dbReference>
<dbReference type="OrthoDB" id="2111604at2"/>
<organism evidence="1 2">
    <name type="scientific">Blautia argi</name>
    <dbReference type="NCBI Taxonomy" id="1912897"/>
    <lineage>
        <taxon>Bacteria</taxon>
        <taxon>Bacillati</taxon>
        <taxon>Bacillota</taxon>
        <taxon>Clostridia</taxon>
        <taxon>Lachnospirales</taxon>
        <taxon>Lachnospiraceae</taxon>
        <taxon>Blautia</taxon>
    </lineage>
</organism>
<dbReference type="Proteomes" id="UP000250003">
    <property type="component" value="Chromosome"/>
</dbReference>
<dbReference type="PANTHER" id="PTHR37804:SF1">
    <property type="entry name" value="CDAA REGULATORY PROTEIN CDAR"/>
    <property type="match status" value="1"/>
</dbReference>
<evidence type="ECO:0000313" key="1">
    <source>
        <dbReference type="EMBL" id="AWY98939.1"/>
    </source>
</evidence>
<dbReference type="Gene3D" id="2.170.120.40">
    <property type="entry name" value="YbbR-like domain"/>
    <property type="match status" value="2"/>
</dbReference>